<reference evidence="3" key="1">
    <citation type="submission" date="2016-08" db="EMBL/GenBank/DDBJ databases">
        <authorList>
            <person name="Loux V."/>
            <person name="Rue O."/>
        </authorList>
    </citation>
    <scope>NUCLEOTIDE SEQUENCE [LARGE SCALE GENOMIC DNA]</scope>
    <source>
        <strain evidence="3">INRA Bc05-F1</strain>
    </source>
</reference>
<feature type="transmembrane region" description="Helical" evidence="1">
    <location>
        <begin position="12"/>
        <end position="28"/>
    </location>
</feature>
<organism evidence="2 3">
    <name type="scientific">Bacillus wiedmannii</name>
    <dbReference type="NCBI Taxonomy" id="1890302"/>
    <lineage>
        <taxon>Bacteria</taxon>
        <taxon>Bacillati</taxon>
        <taxon>Bacillota</taxon>
        <taxon>Bacilli</taxon>
        <taxon>Bacillales</taxon>
        <taxon>Bacillaceae</taxon>
        <taxon>Bacillus</taxon>
        <taxon>Bacillus cereus group</taxon>
    </lineage>
</organism>
<protein>
    <submittedName>
        <fullName evidence="2">Uncharacterized protein</fullName>
    </submittedName>
</protein>
<gene>
    <name evidence="2" type="ORF">BC05F1_04283</name>
</gene>
<evidence type="ECO:0000256" key="1">
    <source>
        <dbReference type="SAM" id="Phobius"/>
    </source>
</evidence>
<sequence length="35" mass="3920">MIEFTKEVLGMVEQLTTVVIGVMTIIALRNNKRGN</sequence>
<dbReference type="EMBL" id="FMBE01000014">
    <property type="protein sequence ID" value="SCC53769.1"/>
    <property type="molecule type" value="Genomic_DNA"/>
</dbReference>
<keyword evidence="1" id="KW-0812">Transmembrane</keyword>
<name>A0A1C4FCN1_9BACI</name>
<evidence type="ECO:0000313" key="3">
    <source>
        <dbReference type="Proteomes" id="UP000196052"/>
    </source>
</evidence>
<evidence type="ECO:0000313" key="2">
    <source>
        <dbReference type="EMBL" id="SCC53769.1"/>
    </source>
</evidence>
<accession>A0A1C4FCN1</accession>
<keyword evidence="1" id="KW-1133">Transmembrane helix</keyword>
<keyword evidence="1" id="KW-0472">Membrane</keyword>
<dbReference type="Proteomes" id="UP000196052">
    <property type="component" value="Unassembled WGS sequence"/>
</dbReference>
<proteinExistence type="predicted"/>
<dbReference type="AlphaFoldDB" id="A0A1C4FCN1"/>